<gene>
    <name evidence="3" type="ORF">B296_00042233</name>
</gene>
<organism evidence="3 4">
    <name type="scientific">Ensete ventricosum</name>
    <name type="common">Abyssinian banana</name>
    <name type="synonym">Musa ensete</name>
    <dbReference type="NCBI Taxonomy" id="4639"/>
    <lineage>
        <taxon>Eukaryota</taxon>
        <taxon>Viridiplantae</taxon>
        <taxon>Streptophyta</taxon>
        <taxon>Embryophyta</taxon>
        <taxon>Tracheophyta</taxon>
        <taxon>Spermatophyta</taxon>
        <taxon>Magnoliopsida</taxon>
        <taxon>Liliopsida</taxon>
        <taxon>Zingiberales</taxon>
        <taxon>Musaceae</taxon>
        <taxon>Ensete</taxon>
    </lineage>
</organism>
<feature type="compositionally biased region" description="Low complexity" evidence="2">
    <location>
        <begin position="19"/>
        <end position="31"/>
    </location>
</feature>
<feature type="region of interest" description="Disordered" evidence="2">
    <location>
        <begin position="1"/>
        <end position="53"/>
    </location>
</feature>
<protein>
    <recommendedName>
        <fullName evidence="1">protein-serine/threonine phosphatase</fullName>
        <ecNumber evidence="1">3.1.3.16</ecNumber>
    </recommendedName>
</protein>
<accession>A0A426ZF95</accession>
<dbReference type="GO" id="GO:0004722">
    <property type="term" value="F:protein serine/threonine phosphatase activity"/>
    <property type="evidence" value="ECO:0007669"/>
    <property type="project" value="UniProtKB-EC"/>
</dbReference>
<dbReference type="AlphaFoldDB" id="A0A426ZF95"/>
<proteinExistence type="predicted"/>
<name>A0A426ZF95_ENSVE</name>
<feature type="compositionally biased region" description="Polar residues" evidence="2">
    <location>
        <begin position="1"/>
        <end position="12"/>
    </location>
</feature>
<evidence type="ECO:0000256" key="1">
    <source>
        <dbReference type="ARBA" id="ARBA00013081"/>
    </source>
</evidence>
<dbReference type="Gene3D" id="3.60.40.10">
    <property type="entry name" value="PPM-type phosphatase domain"/>
    <property type="match status" value="1"/>
</dbReference>
<dbReference type="EC" id="3.1.3.16" evidence="1"/>
<dbReference type="Proteomes" id="UP000287651">
    <property type="component" value="Unassembled WGS sequence"/>
</dbReference>
<reference evidence="3 4" key="1">
    <citation type="journal article" date="2014" name="Agronomy (Basel)">
        <title>A Draft Genome Sequence for Ensete ventricosum, the Drought-Tolerant Tree Against Hunger.</title>
        <authorList>
            <person name="Harrison J."/>
            <person name="Moore K.A."/>
            <person name="Paszkiewicz K."/>
            <person name="Jones T."/>
            <person name="Grant M."/>
            <person name="Ambacheew D."/>
            <person name="Muzemil S."/>
            <person name="Studholme D.J."/>
        </authorList>
    </citation>
    <scope>NUCLEOTIDE SEQUENCE [LARGE SCALE GENOMIC DNA]</scope>
</reference>
<dbReference type="SUPFAM" id="SSF81606">
    <property type="entry name" value="PP2C-like"/>
    <property type="match status" value="1"/>
</dbReference>
<sequence>MSCSWTPGTSTAAKEPAGASSSRARSSSQSWKARKKLQEQEGTKGEGGGWGGRWPAAASVFGDLREDELHRLPDRSFLNGATEAACLYTQQGKKGTNQDAMIVWEVWDVLSNKEAVDIIASAPTRGTAARALVDCAVRAWRLKFPTSKIDDCAVVCLYLDNPSSSDQSHKVHSKKSPIQPPPSTDMNFVDEAVIDDSIAGGAQVHASPLERSHTIVDADEIVPVSEVSKVPRVAERSQSSRSLADCISATEEEEWSALEGVTRVNSLLNLPRILSGDKGSTSRKKWF</sequence>
<dbReference type="EMBL" id="AMZH03006915">
    <property type="protein sequence ID" value="RRT62631.1"/>
    <property type="molecule type" value="Genomic_DNA"/>
</dbReference>
<feature type="region of interest" description="Disordered" evidence="2">
    <location>
        <begin position="163"/>
        <end position="184"/>
    </location>
</feature>
<dbReference type="InterPro" id="IPR036457">
    <property type="entry name" value="PPM-type-like_dom_sf"/>
</dbReference>
<evidence type="ECO:0000256" key="2">
    <source>
        <dbReference type="SAM" id="MobiDB-lite"/>
    </source>
</evidence>
<evidence type="ECO:0000313" key="4">
    <source>
        <dbReference type="Proteomes" id="UP000287651"/>
    </source>
</evidence>
<evidence type="ECO:0000313" key="3">
    <source>
        <dbReference type="EMBL" id="RRT62631.1"/>
    </source>
</evidence>
<comment type="caution">
    <text evidence="3">The sequence shown here is derived from an EMBL/GenBank/DDBJ whole genome shotgun (WGS) entry which is preliminary data.</text>
</comment>